<comment type="subcellular location">
    <subcellularLocation>
        <location evidence="1">Endomembrane system</location>
    </subcellularLocation>
</comment>
<evidence type="ECO:0000256" key="6">
    <source>
        <dbReference type="SAM" id="Phobius"/>
    </source>
</evidence>
<keyword evidence="2 6" id="KW-0812">Transmembrane</keyword>
<feature type="region of interest" description="Disordered" evidence="5">
    <location>
        <begin position="342"/>
        <end position="377"/>
    </location>
</feature>
<evidence type="ECO:0000313" key="8">
    <source>
        <dbReference type="EMBL" id="KAF9809086.1"/>
    </source>
</evidence>
<protein>
    <recommendedName>
        <fullName evidence="7">TECPR1-like DysF domain-containing protein</fullName>
    </recommendedName>
</protein>
<dbReference type="AlphaFoldDB" id="A0A8H7NXY1"/>
<accession>A0A8H7NXY1</accession>
<reference evidence="8" key="2">
    <citation type="journal article" name="Front. Microbiol.">
        <title>Degradative Capacity of Two Strains of Rhodonia placenta: From Phenotype to Genotype.</title>
        <authorList>
            <person name="Kolle M."/>
            <person name="Horta M.A.C."/>
            <person name="Nowrousian M."/>
            <person name="Ohm R.A."/>
            <person name="Benz J.P."/>
            <person name="Pilgard A."/>
        </authorList>
    </citation>
    <scope>NUCLEOTIDE SEQUENCE</scope>
    <source>
        <strain evidence="8">FPRL280</strain>
    </source>
</reference>
<evidence type="ECO:0000256" key="5">
    <source>
        <dbReference type="SAM" id="MobiDB-lite"/>
    </source>
</evidence>
<dbReference type="GO" id="GO:0005778">
    <property type="term" value="C:peroxisomal membrane"/>
    <property type="evidence" value="ECO:0007669"/>
    <property type="project" value="TreeGrafter"/>
</dbReference>
<feature type="domain" description="TECPR1-like DysF" evidence="7">
    <location>
        <begin position="17"/>
        <end position="414"/>
    </location>
</feature>
<evidence type="ECO:0000256" key="2">
    <source>
        <dbReference type="ARBA" id="ARBA00022692"/>
    </source>
</evidence>
<evidence type="ECO:0000259" key="7">
    <source>
        <dbReference type="Pfam" id="PF06398"/>
    </source>
</evidence>
<dbReference type="PANTHER" id="PTHR31679:SF2">
    <property type="entry name" value="PEROXISOMAL MEMBRANE PROTEIN PEX30-RELATED"/>
    <property type="match status" value="1"/>
</dbReference>
<dbReference type="PANTHER" id="PTHR31679">
    <property type="entry name" value="PEROXISOMAL MEMBRANE PROTEIN PEX30-RELATED"/>
    <property type="match status" value="1"/>
</dbReference>
<evidence type="ECO:0000256" key="3">
    <source>
        <dbReference type="ARBA" id="ARBA00022989"/>
    </source>
</evidence>
<feature type="compositionally biased region" description="Basic and acidic residues" evidence="5">
    <location>
        <begin position="358"/>
        <end position="370"/>
    </location>
</feature>
<dbReference type="Proteomes" id="UP000639403">
    <property type="component" value="Unassembled WGS sequence"/>
</dbReference>
<name>A0A8H7NXY1_9APHY</name>
<organism evidence="8 9">
    <name type="scientific">Rhodonia placenta</name>
    <dbReference type="NCBI Taxonomy" id="104341"/>
    <lineage>
        <taxon>Eukaryota</taxon>
        <taxon>Fungi</taxon>
        <taxon>Dikarya</taxon>
        <taxon>Basidiomycota</taxon>
        <taxon>Agaricomycotina</taxon>
        <taxon>Agaricomycetes</taxon>
        <taxon>Polyporales</taxon>
        <taxon>Adustoporiaceae</taxon>
        <taxon>Rhodonia</taxon>
    </lineage>
</organism>
<evidence type="ECO:0000313" key="9">
    <source>
        <dbReference type="Proteomes" id="UP000639403"/>
    </source>
</evidence>
<keyword evidence="3 6" id="KW-1133">Transmembrane helix</keyword>
<reference evidence="8" key="1">
    <citation type="submission" date="2020-11" db="EMBL/GenBank/DDBJ databases">
        <authorList>
            <person name="Koelle M."/>
            <person name="Horta M.A.C."/>
            <person name="Nowrousian M."/>
            <person name="Ohm R.A."/>
            <person name="Benz P."/>
            <person name="Pilgard A."/>
        </authorList>
    </citation>
    <scope>NUCLEOTIDE SEQUENCE</scope>
    <source>
        <strain evidence="8">FPRL280</strain>
    </source>
</reference>
<dbReference type="GO" id="GO:0007031">
    <property type="term" value="P:peroxisome organization"/>
    <property type="evidence" value="ECO:0007669"/>
    <property type="project" value="UniProtKB-ARBA"/>
</dbReference>
<evidence type="ECO:0000256" key="1">
    <source>
        <dbReference type="ARBA" id="ARBA00004308"/>
    </source>
</evidence>
<proteinExistence type="predicted"/>
<dbReference type="GO" id="GO:0012505">
    <property type="term" value="C:endomembrane system"/>
    <property type="evidence" value="ECO:0007669"/>
    <property type="project" value="UniProtKB-SubCell"/>
</dbReference>
<dbReference type="InterPro" id="IPR052646">
    <property type="entry name" value="Peroxisomal_PEX28-32"/>
</dbReference>
<feature type="transmembrane region" description="Helical" evidence="6">
    <location>
        <begin position="154"/>
        <end position="172"/>
    </location>
</feature>
<dbReference type="Pfam" id="PF06398">
    <property type="entry name" value="Pex24p"/>
    <property type="match status" value="1"/>
</dbReference>
<dbReference type="EMBL" id="JADOXO010000220">
    <property type="protein sequence ID" value="KAF9809086.1"/>
    <property type="molecule type" value="Genomic_DNA"/>
</dbReference>
<comment type="caution">
    <text evidence="8">The sequence shown here is derived from an EMBL/GenBank/DDBJ whole genome shotgun (WGS) entry which is preliminary data.</text>
</comment>
<evidence type="ECO:0000256" key="4">
    <source>
        <dbReference type="ARBA" id="ARBA00023136"/>
    </source>
</evidence>
<feature type="region of interest" description="Disordered" evidence="5">
    <location>
        <begin position="430"/>
        <end position="492"/>
    </location>
</feature>
<sequence>MPTAAETTTPPPLADFLNTLPSPLTTALVGLGPCISRTRRVAQVLSWKASWEESWLALAVWWAACLCVDAGLRYLLPTIIVASIAVVRWRYPAPSTAALVTEDTLQQTISDLSTLLALLPPLPPVHDAPPLFILMRVSAIMYVPYLILTYFVRLRIILALAGTLIFTWRARWAALIRRALWRSAHIRWATYRAWSALSGLPLPARALTRVSASSGATATHDLPTPANELRFLFSVYENQRWWMGLDWTAALLPGERPAWCVPNLSPASPPAGFALPAPTTVYLPAPDGRGRVKRTARWRWAEPEWRVAVHREGEAVSRVERPLPREDAAGVGGSASRVLKAAGKMREGSISIGGGGSPERHAREREVKEGEEGEEDDAEMFTDADGWMYADNKWEGASAKGGMGKYTRFRRWTRIAMLSETVELVGPGEVGIQKDGEKLPSDPTSPTNAVSPAKVEVPPDWQPAQGRPDGLDKVPKGTGEATAQGEEDGLKRRLKAVVQNATS</sequence>
<dbReference type="InterPro" id="IPR010482">
    <property type="entry name" value="TECPR1-like_DysF"/>
</dbReference>
<gene>
    <name evidence="8" type="ORF">IEO21_07584</name>
</gene>
<keyword evidence="4 6" id="KW-0472">Membrane</keyword>